<dbReference type="Proteomes" id="UP000821865">
    <property type="component" value="Chromosome 2"/>
</dbReference>
<proteinExistence type="predicted"/>
<dbReference type="EMBL" id="CM023471">
    <property type="protein sequence ID" value="KAH7965375.1"/>
    <property type="molecule type" value="Genomic_DNA"/>
</dbReference>
<organism evidence="1 2">
    <name type="scientific">Dermacentor silvarum</name>
    <name type="common">Tick</name>
    <dbReference type="NCBI Taxonomy" id="543639"/>
    <lineage>
        <taxon>Eukaryota</taxon>
        <taxon>Metazoa</taxon>
        <taxon>Ecdysozoa</taxon>
        <taxon>Arthropoda</taxon>
        <taxon>Chelicerata</taxon>
        <taxon>Arachnida</taxon>
        <taxon>Acari</taxon>
        <taxon>Parasitiformes</taxon>
        <taxon>Ixodida</taxon>
        <taxon>Ixodoidea</taxon>
        <taxon>Ixodidae</taxon>
        <taxon>Rhipicephalinae</taxon>
        <taxon>Dermacentor</taxon>
    </lineage>
</organism>
<accession>A0ACB8DBF4</accession>
<evidence type="ECO:0000313" key="1">
    <source>
        <dbReference type="EMBL" id="KAH7965375.1"/>
    </source>
</evidence>
<protein>
    <submittedName>
        <fullName evidence="1">Uncharacterized protein</fullName>
    </submittedName>
</protein>
<evidence type="ECO:0000313" key="2">
    <source>
        <dbReference type="Proteomes" id="UP000821865"/>
    </source>
</evidence>
<gene>
    <name evidence="1" type="ORF">HPB49_006583</name>
</gene>
<name>A0ACB8DBF4_DERSI</name>
<reference evidence="1" key="1">
    <citation type="submission" date="2020-05" db="EMBL/GenBank/DDBJ databases">
        <title>Large-scale comparative analyses of tick genomes elucidate their genetic diversity and vector capacities.</title>
        <authorList>
            <person name="Jia N."/>
            <person name="Wang J."/>
            <person name="Shi W."/>
            <person name="Du L."/>
            <person name="Sun Y."/>
            <person name="Zhan W."/>
            <person name="Jiang J."/>
            <person name="Wang Q."/>
            <person name="Zhang B."/>
            <person name="Ji P."/>
            <person name="Sakyi L.B."/>
            <person name="Cui X."/>
            <person name="Yuan T."/>
            <person name="Jiang B."/>
            <person name="Yang W."/>
            <person name="Lam T.T.-Y."/>
            <person name="Chang Q."/>
            <person name="Ding S."/>
            <person name="Wang X."/>
            <person name="Zhu J."/>
            <person name="Ruan X."/>
            <person name="Zhao L."/>
            <person name="Wei J."/>
            <person name="Que T."/>
            <person name="Du C."/>
            <person name="Cheng J."/>
            <person name="Dai P."/>
            <person name="Han X."/>
            <person name="Huang E."/>
            <person name="Gao Y."/>
            <person name="Liu J."/>
            <person name="Shao H."/>
            <person name="Ye R."/>
            <person name="Li L."/>
            <person name="Wei W."/>
            <person name="Wang X."/>
            <person name="Wang C."/>
            <person name="Yang T."/>
            <person name="Huo Q."/>
            <person name="Li W."/>
            <person name="Guo W."/>
            <person name="Chen H."/>
            <person name="Zhou L."/>
            <person name="Ni X."/>
            <person name="Tian J."/>
            <person name="Zhou Y."/>
            <person name="Sheng Y."/>
            <person name="Liu T."/>
            <person name="Pan Y."/>
            <person name="Xia L."/>
            <person name="Li J."/>
            <person name="Zhao F."/>
            <person name="Cao W."/>
        </authorList>
    </citation>
    <scope>NUCLEOTIDE SEQUENCE</scope>
    <source>
        <strain evidence="1">Dsil-2018</strain>
    </source>
</reference>
<sequence length="164" mass="17732">MLATKTRNVSSGTAAVTIKKLPGDVVALEDVRMLGPIVENQCERTKALSTKRRSHIGLARIKRANLDIENGNLRVRGAHFIAGKPAKLFDETDPAWAPSLLLGYEQRHEHGSLTTQTPRKTTRRKAASGRRKAGSRIAGTVCRGRCGNDSDPAVCQLAPLATPD</sequence>
<comment type="caution">
    <text evidence="1">The sequence shown here is derived from an EMBL/GenBank/DDBJ whole genome shotgun (WGS) entry which is preliminary data.</text>
</comment>
<keyword evidence="2" id="KW-1185">Reference proteome</keyword>